<dbReference type="PANTHER" id="PTHR30151:SF20">
    <property type="entry name" value="ABC TRANSPORTER PERMEASE PROTEIN HI_0355-RELATED"/>
    <property type="match status" value="1"/>
</dbReference>
<dbReference type="InterPro" id="IPR000515">
    <property type="entry name" value="MetI-like"/>
</dbReference>
<feature type="compositionally biased region" description="Polar residues" evidence="8">
    <location>
        <begin position="15"/>
        <end position="25"/>
    </location>
</feature>
<dbReference type="Gene3D" id="1.10.3720.10">
    <property type="entry name" value="MetI-like"/>
    <property type="match status" value="1"/>
</dbReference>
<evidence type="ECO:0000256" key="2">
    <source>
        <dbReference type="ARBA" id="ARBA00022448"/>
    </source>
</evidence>
<dbReference type="Pfam" id="PF00528">
    <property type="entry name" value="BPD_transp_1"/>
    <property type="match status" value="1"/>
</dbReference>
<evidence type="ECO:0000256" key="6">
    <source>
        <dbReference type="ARBA" id="ARBA00023136"/>
    </source>
</evidence>
<sequence length="322" mass="35353">MNGADTWRKREEKMSQASRAEQTGNRPAEGGMYAPARPTPGPGGERDEADPRAAGRIAAARHRRKVRLLQGGFGVALLVSWQLLADGGILDPFFFSRPTEIFSRIAEWVSTGFIWPHLAVTLEEALLSFVIGVLLGVLFGFVLARFSLLAEVLDPYIQMLNSLPRVVLAPIFMLWFGLGIWSKVALGVTLVFFVVFFNTYRGVREVDRVIIDNARMLGASERQLLRHVLIPSALSWIFSSLHTSIGFAIVGAVVGEYLGASMGVGYVIAQAEGVFDTTGVFAGMIILMAVVLLVDQAVNRVERHLLRWKPENAAGWADGKKE</sequence>
<dbReference type="CDD" id="cd06261">
    <property type="entry name" value="TM_PBP2"/>
    <property type="match status" value="1"/>
</dbReference>
<feature type="transmembrane region" description="Helical" evidence="7">
    <location>
        <begin position="274"/>
        <end position="294"/>
    </location>
</feature>
<feature type="compositionally biased region" description="Basic and acidic residues" evidence="8">
    <location>
        <begin position="1"/>
        <end position="14"/>
    </location>
</feature>
<keyword evidence="3" id="KW-1003">Cell membrane</keyword>
<evidence type="ECO:0000256" key="4">
    <source>
        <dbReference type="ARBA" id="ARBA00022692"/>
    </source>
</evidence>
<dbReference type="STRING" id="201973.SAMN04488025_1148"/>
<comment type="subcellular location">
    <subcellularLocation>
        <location evidence="1 7">Cell membrane</location>
        <topology evidence="1 7">Multi-pass membrane protein</topology>
    </subcellularLocation>
</comment>
<dbReference type="PANTHER" id="PTHR30151">
    <property type="entry name" value="ALKANE SULFONATE ABC TRANSPORTER-RELATED, MEMBRANE SUBUNIT"/>
    <property type="match status" value="1"/>
</dbReference>
<evidence type="ECO:0000313" key="10">
    <source>
        <dbReference type="EMBL" id="SFG05722.1"/>
    </source>
</evidence>
<evidence type="ECO:0000256" key="1">
    <source>
        <dbReference type="ARBA" id="ARBA00004651"/>
    </source>
</evidence>
<keyword evidence="2 7" id="KW-0813">Transport</keyword>
<dbReference type="GO" id="GO:0055085">
    <property type="term" value="P:transmembrane transport"/>
    <property type="evidence" value="ECO:0007669"/>
    <property type="project" value="InterPro"/>
</dbReference>
<keyword evidence="4 7" id="KW-0812">Transmembrane</keyword>
<dbReference type="RefSeq" id="WP_218154431.1">
    <property type="nucleotide sequence ID" value="NZ_FOOK01000014.1"/>
</dbReference>
<feature type="region of interest" description="Disordered" evidence="8">
    <location>
        <begin position="1"/>
        <end position="52"/>
    </location>
</feature>
<dbReference type="GO" id="GO:0005886">
    <property type="term" value="C:plasma membrane"/>
    <property type="evidence" value="ECO:0007669"/>
    <property type="project" value="UniProtKB-SubCell"/>
</dbReference>
<feature type="domain" description="ABC transmembrane type-1" evidence="9">
    <location>
        <begin position="118"/>
        <end position="298"/>
    </location>
</feature>
<comment type="similarity">
    <text evidence="7">Belongs to the binding-protein-dependent transport system permease family.</text>
</comment>
<dbReference type="EMBL" id="FOOK01000014">
    <property type="protein sequence ID" value="SFG05722.1"/>
    <property type="molecule type" value="Genomic_DNA"/>
</dbReference>
<proteinExistence type="inferred from homology"/>
<evidence type="ECO:0000256" key="8">
    <source>
        <dbReference type="SAM" id="MobiDB-lite"/>
    </source>
</evidence>
<keyword evidence="6 7" id="KW-0472">Membrane</keyword>
<evidence type="ECO:0000313" key="11">
    <source>
        <dbReference type="Proteomes" id="UP000198661"/>
    </source>
</evidence>
<feature type="transmembrane region" description="Helical" evidence="7">
    <location>
        <begin position="184"/>
        <end position="203"/>
    </location>
</feature>
<name>A0A1I2NPD4_9BACL</name>
<evidence type="ECO:0000256" key="5">
    <source>
        <dbReference type="ARBA" id="ARBA00022989"/>
    </source>
</evidence>
<dbReference type="AlphaFoldDB" id="A0A1I2NPD4"/>
<evidence type="ECO:0000256" key="7">
    <source>
        <dbReference type="RuleBase" id="RU363032"/>
    </source>
</evidence>
<feature type="transmembrane region" description="Helical" evidence="7">
    <location>
        <begin position="125"/>
        <end position="144"/>
    </location>
</feature>
<reference evidence="10 11" key="1">
    <citation type="submission" date="2016-10" db="EMBL/GenBank/DDBJ databases">
        <authorList>
            <person name="de Groot N.N."/>
        </authorList>
    </citation>
    <scope>NUCLEOTIDE SEQUENCE [LARGE SCALE GENOMIC DNA]</scope>
    <source>
        <strain evidence="10 11">DSM 44945</strain>
    </source>
</reference>
<feature type="transmembrane region" description="Helical" evidence="7">
    <location>
        <begin position="224"/>
        <end position="254"/>
    </location>
</feature>
<evidence type="ECO:0000259" key="9">
    <source>
        <dbReference type="PROSITE" id="PS50928"/>
    </source>
</evidence>
<organism evidence="10 11">
    <name type="scientific">Planifilum fulgidum</name>
    <dbReference type="NCBI Taxonomy" id="201973"/>
    <lineage>
        <taxon>Bacteria</taxon>
        <taxon>Bacillati</taxon>
        <taxon>Bacillota</taxon>
        <taxon>Bacilli</taxon>
        <taxon>Bacillales</taxon>
        <taxon>Thermoactinomycetaceae</taxon>
        <taxon>Planifilum</taxon>
    </lineage>
</organism>
<protein>
    <submittedName>
        <fullName evidence="10">NitT/TauT family transport system permease protein</fullName>
    </submittedName>
</protein>
<gene>
    <name evidence="10" type="ORF">SAMN04488025_1148</name>
</gene>
<keyword evidence="5 7" id="KW-1133">Transmembrane helix</keyword>
<keyword evidence="11" id="KW-1185">Reference proteome</keyword>
<evidence type="ECO:0000256" key="3">
    <source>
        <dbReference type="ARBA" id="ARBA00022475"/>
    </source>
</evidence>
<dbReference type="InterPro" id="IPR035906">
    <property type="entry name" value="MetI-like_sf"/>
</dbReference>
<dbReference type="PROSITE" id="PS50928">
    <property type="entry name" value="ABC_TM1"/>
    <property type="match status" value="1"/>
</dbReference>
<feature type="transmembrane region" description="Helical" evidence="7">
    <location>
        <begin position="66"/>
        <end position="84"/>
    </location>
</feature>
<dbReference type="Proteomes" id="UP000198661">
    <property type="component" value="Unassembled WGS sequence"/>
</dbReference>
<accession>A0A1I2NPD4</accession>
<dbReference type="SUPFAM" id="SSF161098">
    <property type="entry name" value="MetI-like"/>
    <property type="match status" value="1"/>
</dbReference>